<reference evidence="1" key="1">
    <citation type="submission" date="2021-04" db="EMBL/GenBank/DDBJ databases">
        <authorList>
            <person name="Tunstrom K."/>
        </authorList>
    </citation>
    <scope>NUCLEOTIDE SEQUENCE</scope>
</reference>
<sequence>MDEIPIMPPDKARKRVIPKCSIKREKLKEKRYSVTGLPVKPRCNHKKQKQEYVSTILRTKAKSRENVQVYRQAFRDILRIKPNRLKGVLTRYWKSGCVAEEKRGGNRKEFDLGQEKTVIKFIQSFKPLDQHYTRVTGHSFVAADRTFALTDTQIRKLETIVDPNEYEVIIAAHATVHKLGTEVPVYDYRSAVEQAKQVQLGIAVNELKLKDVKNLLTKHYGSDWTNMEELIFYKKVRARDHRYLEIRDSDECCEHEIEEKLDFV</sequence>
<evidence type="ECO:0000313" key="1">
    <source>
        <dbReference type="EMBL" id="CAG4934497.1"/>
    </source>
</evidence>
<protein>
    <submittedName>
        <fullName evidence="1">(apollo) hypothetical protein</fullName>
    </submittedName>
</protein>
<gene>
    <name evidence="1" type="ORF">PAPOLLO_LOCUS840</name>
</gene>
<proteinExistence type="predicted"/>
<evidence type="ECO:0000313" key="2">
    <source>
        <dbReference type="Proteomes" id="UP000691718"/>
    </source>
</evidence>
<dbReference type="EMBL" id="CAJQZP010000040">
    <property type="protein sequence ID" value="CAG4934497.1"/>
    <property type="molecule type" value="Genomic_DNA"/>
</dbReference>
<name>A0A8S3W128_PARAO</name>
<organism evidence="1 2">
    <name type="scientific">Parnassius apollo</name>
    <name type="common">Apollo butterfly</name>
    <name type="synonym">Papilio apollo</name>
    <dbReference type="NCBI Taxonomy" id="110799"/>
    <lineage>
        <taxon>Eukaryota</taxon>
        <taxon>Metazoa</taxon>
        <taxon>Ecdysozoa</taxon>
        <taxon>Arthropoda</taxon>
        <taxon>Hexapoda</taxon>
        <taxon>Insecta</taxon>
        <taxon>Pterygota</taxon>
        <taxon>Neoptera</taxon>
        <taxon>Endopterygota</taxon>
        <taxon>Lepidoptera</taxon>
        <taxon>Glossata</taxon>
        <taxon>Ditrysia</taxon>
        <taxon>Papilionoidea</taxon>
        <taxon>Papilionidae</taxon>
        <taxon>Parnassiinae</taxon>
        <taxon>Parnassini</taxon>
        <taxon>Parnassius</taxon>
        <taxon>Parnassius</taxon>
    </lineage>
</organism>
<dbReference type="OrthoDB" id="6779410at2759"/>
<dbReference type="AlphaFoldDB" id="A0A8S3W128"/>
<comment type="caution">
    <text evidence="1">The sequence shown here is derived from an EMBL/GenBank/DDBJ whole genome shotgun (WGS) entry which is preliminary data.</text>
</comment>
<keyword evidence="2" id="KW-1185">Reference proteome</keyword>
<accession>A0A8S3W128</accession>
<dbReference type="Proteomes" id="UP000691718">
    <property type="component" value="Unassembled WGS sequence"/>
</dbReference>